<proteinExistence type="predicted"/>
<keyword evidence="3" id="KW-1185">Reference proteome</keyword>
<reference evidence="3" key="1">
    <citation type="journal article" date="2014" name="Nat. Commun.">
        <title>The emerging biofuel crop Camelina sativa retains a highly undifferentiated hexaploid genome structure.</title>
        <authorList>
            <person name="Kagale S."/>
            <person name="Koh C."/>
            <person name="Nixon J."/>
            <person name="Bollina V."/>
            <person name="Clarke W.E."/>
            <person name="Tuteja R."/>
            <person name="Spillane C."/>
            <person name="Robinson S.J."/>
            <person name="Links M.G."/>
            <person name="Clarke C."/>
            <person name="Higgins E.E."/>
            <person name="Huebert T."/>
            <person name="Sharpe A.G."/>
            <person name="Parkin I.A."/>
        </authorList>
    </citation>
    <scope>NUCLEOTIDE SEQUENCE [LARGE SCALE GENOMIC DNA]</scope>
    <source>
        <strain evidence="3">cv. DH55</strain>
    </source>
</reference>
<sequence length="826" mass="95087">MPGQKPGCQKRKKRKQDELFVQSLRGSLDKFVTRASANENSESGGANENSESGGGGINNPDDSSHLSEHDNVVNASNVESLNVCENPNSRVDIFDPRYWENLDNKMRDVLVEKEPQRELSLVIPLDANKRRFSYNYYFRKLRNGETSDRNWLVYSKHVNKVYCFCCKLFKSRNCSNMLALANDGYNDWKHLSERLKDHEKSVEHMNNMKTWKELKVRFEKNLTIDKPLQKEIAKEKERWRFVLARIIAVVKFLAKRNLAFRGKNEKLYQDNNGNFLGAIEMIAEFDLIIQDHIRRIHSHEIHCHYLGHNIQNEFISLLAHNVQLSIVKTIKESRYFSVILDCTPDVSHQEQMTLIIRCVKISNRKASVEEYFLEFLKVDDTTGLGLFDKLLDALKSLTLEFENIRGQGYDNGSNMKGKHQGVQKRLLDVNPKALYMPCACHSLNLVVSDMAHSCVKAISFFGIVQRIYALFSSSSKRWKILLDHVPCFTVKSLCNTRWESRIKSVKAIRFQAPQVRSALLELYESCDDAMTKSDAESLIMAFDNFEFILGIVIWYDILFAINSVSKNLQSKSFCIDNALKQLQGVCLFFEKYRHEGFSSSLSIAQTIARDMDVDPIFPQKRRVFRKKQFDEIGLDEEIQPSEDAFRVNYFLVVVDMAITSVKTGFDQMKTFESVFGFLFDSKKLKTLHDSDLQEHCCNLCKTFSHGNSSDVDSDDLFSELRVLQTTLPDVSMEPTEVLEFVEDIGCYPNVSIAYRIMLTIPVTVASAERSFSKLKLLKNYLRSSMSKERLNGLAILCIKKNILESIDTETIIHDFASTKTRKNRIL</sequence>
<dbReference type="PANTHER" id="PTHR45749:SF35">
    <property type="entry name" value="AC-LIKE TRANSPOSASE-RELATED"/>
    <property type="match status" value="1"/>
</dbReference>
<feature type="domain" description="TTF-type" evidence="2">
    <location>
        <begin position="136"/>
        <end position="223"/>
    </location>
</feature>
<dbReference type="SUPFAM" id="SSF53098">
    <property type="entry name" value="Ribonuclease H-like"/>
    <property type="match status" value="1"/>
</dbReference>
<evidence type="ECO:0000313" key="4">
    <source>
        <dbReference type="RefSeq" id="XP_010444994.2"/>
    </source>
</evidence>
<dbReference type="GeneID" id="104727601"/>
<feature type="compositionally biased region" description="Low complexity" evidence="1">
    <location>
        <begin position="35"/>
        <end position="51"/>
    </location>
</feature>
<accession>A0ABM0URG3</accession>
<feature type="region of interest" description="Disordered" evidence="1">
    <location>
        <begin position="31"/>
        <end position="68"/>
    </location>
</feature>
<dbReference type="InterPro" id="IPR008906">
    <property type="entry name" value="HATC_C_dom"/>
</dbReference>
<dbReference type="InterPro" id="IPR012337">
    <property type="entry name" value="RNaseH-like_sf"/>
</dbReference>
<evidence type="ECO:0000313" key="3">
    <source>
        <dbReference type="Proteomes" id="UP000694864"/>
    </source>
</evidence>
<dbReference type="SMART" id="SM00597">
    <property type="entry name" value="ZnF_TTF"/>
    <property type="match status" value="1"/>
</dbReference>
<organism evidence="3 4">
    <name type="scientific">Camelina sativa</name>
    <name type="common">False flax</name>
    <name type="synonym">Myagrum sativum</name>
    <dbReference type="NCBI Taxonomy" id="90675"/>
    <lineage>
        <taxon>Eukaryota</taxon>
        <taxon>Viridiplantae</taxon>
        <taxon>Streptophyta</taxon>
        <taxon>Embryophyta</taxon>
        <taxon>Tracheophyta</taxon>
        <taxon>Spermatophyta</taxon>
        <taxon>Magnoliopsida</taxon>
        <taxon>eudicotyledons</taxon>
        <taxon>Gunneridae</taxon>
        <taxon>Pentapetalae</taxon>
        <taxon>rosids</taxon>
        <taxon>malvids</taxon>
        <taxon>Brassicales</taxon>
        <taxon>Brassicaceae</taxon>
        <taxon>Camelineae</taxon>
        <taxon>Camelina</taxon>
    </lineage>
</organism>
<dbReference type="InterPro" id="IPR006580">
    <property type="entry name" value="Znf_TTF"/>
</dbReference>
<reference evidence="4" key="2">
    <citation type="submission" date="2025-08" db="UniProtKB">
        <authorList>
            <consortium name="RefSeq"/>
        </authorList>
    </citation>
    <scope>IDENTIFICATION</scope>
    <source>
        <tissue evidence="4">Leaf</tissue>
    </source>
</reference>
<name>A0ABM0URG3_CAMSA</name>
<dbReference type="Proteomes" id="UP000694864">
    <property type="component" value="Chromosome 11"/>
</dbReference>
<dbReference type="InterPro" id="IPR025398">
    <property type="entry name" value="DUF4371"/>
</dbReference>
<protein>
    <submittedName>
        <fullName evidence="4">Zinc finger MYM-type protein 1-like</fullName>
    </submittedName>
</protein>
<gene>
    <name evidence="4" type="primary">LOC104727601</name>
</gene>
<evidence type="ECO:0000259" key="2">
    <source>
        <dbReference type="SMART" id="SM00597"/>
    </source>
</evidence>
<evidence type="ECO:0000256" key="1">
    <source>
        <dbReference type="SAM" id="MobiDB-lite"/>
    </source>
</evidence>
<dbReference type="PANTHER" id="PTHR45749">
    <property type="match status" value="1"/>
</dbReference>
<dbReference type="Pfam" id="PF14291">
    <property type="entry name" value="DUF4371"/>
    <property type="match status" value="1"/>
</dbReference>
<dbReference type="Pfam" id="PF05699">
    <property type="entry name" value="Dimer_Tnp_hAT"/>
    <property type="match status" value="1"/>
</dbReference>
<dbReference type="RefSeq" id="XP_010444994.2">
    <property type="nucleotide sequence ID" value="XM_010446692.2"/>
</dbReference>